<proteinExistence type="predicted"/>
<evidence type="ECO:0000313" key="2">
    <source>
        <dbReference type="Proteomes" id="UP000003250"/>
    </source>
</evidence>
<dbReference type="Proteomes" id="UP000003250">
    <property type="component" value="Unassembled WGS sequence"/>
</dbReference>
<reference evidence="1 2" key="1">
    <citation type="journal article" date="2012" name="J. Bacteriol.">
        <title>Draft Genome Sequence of Mesorhizobium alhagi CCNWXJ12-2T, a Novel Salt-Resistant Species Isolated from the Desert of Northwestern China.</title>
        <authorList>
            <person name="Zhou M."/>
            <person name="Chen W."/>
            <person name="Chen H."/>
            <person name="Wei G."/>
        </authorList>
    </citation>
    <scope>NUCLEOTIDE SEQUENCE [LARGE SCALE GENOMIC DNA]</scope>
    <source>
        <strain evidence="1 2">CCNWXJ12-2</strain>
    </source>
</reference>
<dbReference type="EMBL" id="AHAM01000187">
    <property type="protein sequence ID" value="EHK54860.1"/>
    <property type="molecule type" value="Genomic_DNA"/>
</dbReference>
<dbReference type="AlphaFoldDB" id="H0HWR1"/>
<gene>
    <name evidence="1" type="ORF">MAXJ12_23132</name>
</gene>
<dbReference type="PATRIC" id="fig|1107882.3.peg.4510"/>
<organism evidence="1 2">
    <name type="scientific">Mesorhizobium alhagi CCNWXJ12-2</name>
    <dbReference type="NCBI Taxonomy" id="1107882"/>
    <lineage>
        <taxon>Bacteria</taxon>
        <taxon>Pseudomonadati</taxon>
        <taxon>Pseudomonadota</taxon>
        <taxon>Alphaproteobacteria</taxon>
        <taxon>Hyphomicrobiales</taxon>
        <taxon>Phyllobacteriaceae</taxon>
        <taxon>Allomesorhizobium</taxon>
    </lineage>
</organism>
<protein>
    <submittedName>
        <fullName evidence="1">Uncharacterized protein</fullName>
    </submittedName>
</protein>
<keyword evidence="2" id="KW-1185">Reference proteome</keyword>
<evidence type="ECO:0000313" key="1">
    <source>
        <dbReference type="EMBL" id="EHK54860.1"/>
    </source>
</evidence>
<accession>H0HWR1</accession>
<name>H0HWR1_9HYPH</name>
<sequence>MLDKATRRNLEFAGEGVTVTTTVDRLLAASEGWHTEGSDAHVILGAVSYLPDAEIGQRIANACNSPRGPGFFCSVQGRAESLLWKRDYFAHEHEVRLLLIGRDWKHVTPRPDVRTVKFDANEYFTRISFDPRLEPFEVKERTAALRDAGYSGEILPDESYQKVLYQIVMTKDWADP</sequence>